<dbReference type="InterPro" id="IPR020936">
    <property type="entry name" value="TrhO"/>
</dbReference>
<dbReference type="Gene3D" id="3.40.250.10">
    <property type="entry name" value="Rhodanese-like domain"/>
    <property type="match status" value="1"/>
</dbReference>
<sequence length="177" mass="20296">MSPEGINGTIAGRRSKVNSCIRFIKDRFSIDTFDSKNSSTCKFLPFYRAKVKIKKEVVPIGLKLKVSAKKKSCYVDPNQWNKLISKKNVTLIDVRKPFEHRVGTFKGAVNPKINSFREFPKYFNKLKKNNKVAMFCTGGIRCEKASNFLKQKGFKNVFQLKGGIFNYLNKINIKKSL</sequence>
<dbReference type="PROSITE" id="PS50206">
    <property type="entry name" value="RHODANESE_3"/>
    <property type="match status" value="1"/>
</dbReference>
<dbReference type="InterPro" id="IPR040503">
    <property type="entry name" value="TRHO_N"/>
</dbReference>
<dbReference type="InterPro" id="IPR001763">
    <property type="entry name" value="Rhodanese-like_dom"/>
</dbReference>
<dbReference type="PANTHER" id="PTHR43268">
    <property type="entry name" value="THIOSULFATE SULFURTRANSFERASE/RHODANESE-LIKE DOMAIN-CONTAINING PROTEIN 2"/>
    <property type="match status" value="1"/>
</dbReference>
<evidence type="ECO:0000259" key="1">
    <source>
        <dbReference type="PROSITE" id="PS50206"/>
    </source>
</evidence>
<evidence type="ECO:0000313" key="2">
    <source>
        <dbReference type="EMBL" id="SVC28116.1"/>
    </source>
</evidence>
<proteinExistence type="predicted"/>
<protein>
    <recommendedName>
        <fullName evidence="1">Rhodanese domain-containing protein</fullName>
    </recommendedName>
</protein>
<name>A0A382KUQ8_9ZZZZ</name>
<dbReference type="SUPFAM" id="SSF52821">
    <property type="entry name" value="Rhodanese/Cell cycle control phosphatase"/>
    <property type="match status" value="1"/>
</dbReference>
<dbReference type="Pfam" id="PF17773">
    <property type="entry name" value="UPF0176_N"/>
    <property type="match status" value="1"/>
</dbReference>
<dbReference type="Gene3D" id="3.30.70.100">
    <property type="match status" value="1"/>
</dbReference>
<accession>A0A382KUQ8</accession>
<gene>
    <name evidence="2" type="ORF">METZ01_LOCUS280970</name>
</gene>
<feature type="domain" description="Rhodanese" evidence="1">
    <location>
        <begin position="85"/>
        <end position="172"/>
    </location>
</feature>
<dbReference type="InterPro" id="IPR036873">
    <property type="entry name" value="Rhodanese-like_dom_sf"/>
</dbReference>
<feature type="non-terminal residue" evidence="2">
    <location>
        <position position="177"/>
    </location>
</feature>
<dbReference type="SMART" id="SM00450">
    <property type="entry name" value="RHOD"/>
    <property type="match status" value="1"/>
</dbReference>
<dbReference type="CDD" id="cd01518">
    <property type="entry name" value="RHOD_YceA"/>
    <property type="match status" value="1"/>
</dbReference>
<dbReference type="Pfam" id="PF00581">
    <property type="entry name" value="Rhodanese"/>
    <property type="match status" value="1"/>
</dbReference>
<dbReference type="PANTHER" id="PTHR43268:SF3">
    <property type="entry name" value="RHODANESE-LIKE DOMAIN-CONTAINING PROTEIN 7-RELATED"/>
    <property type="match status" value="1"/>
</dbReference>
<dbReference type="AlphaFoldDB" id="A0A382KUQ8"/>
<organism evidence="2">
    <name type="scientific">marine metagenome</name>
    <dbReference type="NCBI Taxonomy" id="408172"/>
    <lineage>
        <taxon>unclassified sequences</taxon>
        <taxon>metagenomes</taxon>
        <taxon>ecological metagenomes</taxon>
    </lineage>
</organism>
<dbReference type="EMBL" id="UINC01082915">
    <property type="protein sequence ID" value="SVC28116.1"/>
    <property type="molecule type" value="Genomic_DNA"/>
</dbReference>
<reference evidence="2" key="1">
    <citation type="submission" date="2018-05" db="EMBL/GenBank/DDBJ databases">
        <authorList>
            <person name="Lanie J.A."/>
            <person name="Ng W.-L."/>
            <person name="Kazmierczak K.M."/>
            <person name="Andrzejewski T.M."/>
            <person name="Davidsen T.M."/>
            <person name="Wayne K.J."/>
            <person name="Tettelin H."/>
            <person name="Glass J.I."/>
            <person name="Rusch D."/>
            <person name="Podicherti R."/>
            <person name="Tsui H.-C.T."/>
            <person name="Winkler M.E."/>
        </authorList>
    </citation>
    <scope>NUCLEOTIDE SEQUENCE</scope>
</reference>